<evidence type="ECO:0000259" key="7">
    <source>
        <dbReference type="PROSITE" id="PS50109"/>
    </source>
</evidence>
<dbReference type="Pfam" id="PF08448">
    <property type="entry name" value="PAS_4"/>
    <property type="match status" value="1"/>
</dbReference>
<keyword evidence="10" id="KW-1185">Reference proteome</keyword>
<evidence type="ECO:0000313" key="10">
    <source>
        <dbReference type="Proteomes" id="UP001595952"/>
    </source>
</evidence>
<dbReference type="PRINTS" id="PR00344">
    <property type="entry name" value="BCTRLSENSOR"/>
</dbReference>
<dbReference type="Proteomes" id="UP001595952">
    <property type="component" value="Unassembled WGS sequence"/>
</dbReference>
<keyword evidence="3" id="KW-0808">Transferase</keyword>
<keyword evidence="9" id="KW-0067">ATP-binding</keyword>
<comment type="catalytic activity">
    <reaction evidence="1">
        <text>ATP + protein L-histidine = ADP + protein N-phospho-L-histidine.</text>
        <dbReference type="EC" id="2.7.13.3"/>
    </reaction>
</comment>
<dbReference type="PANTHER" id="PTHR42878">
    <property type="entry name" value="TWO-COMPONENT HISTIDINE KINASE"/>
    <property type="match status" value="1"/>
</dbReference>
<keyword evidence="5" id="KW-0472">Membrane</keyword>
<dbReference type="InterPro" id="IPR036890">
    <property type="entry name" value="HATPase_C_sf"/>
</dbReference>
<feature type="coiled-coil region" evidence="6">
    <location>
        <begin position="155"/>
        <end position="186"/>
    </location>
</feature>
<dbReference type="GO" id="GO:0005524">
    <property type="term" value="F:ATP binding"/>
    <property type="evidence" value="ECO:0007669"/>
    <property type="project" value="UniProtKB-KW"/>
</dbReference>
<dbReference type="EC" id="2.7.13.3" evidence="2"/>
<dbReference type="SMART" id="SM00387">
    <property type="entry name" value="HATPase_c"/>
    <property type="match status" value="1"/>
</dbReference>
<dbReference type="InterPro" id="IPR035965">
    <property type="entry name" value="PAS-like_dom_sf"/>
</dbReference>
<dbReference type="InterPro" id="IPR003594">
    <property type="entry name" value="HATPase_dom"/>
</dbReference>
<evidence type="ECO:0000256" key="3">
    <source>
        <dbReference type="ARBA" id="ARBA00022679"/>
    </source>
</evidence>
<protein>
    <recommendedName>
        <fullName evidence="2">histidine kinase</fullName>
        <ecNumber evidence="2">2.7.13.3</ecNumber>
    </recommendedName>
</protein>
<comment type="caution">
    <text evidence="9">The sequence shown here is derived from an EMBL/GenBank/DDBJ whole genome shotgun (WGS) entry which is preliminary data.</text>
</comment>
<reference evidence="10" key="1">
    <citation type="journal article" date="2019" name="Int. J. Syst. Evol. Microbiol.">
        <title>The Global Catalogue of Microorganisms (GCM) 10K type strain sequencing project: providing services to taxonomists for standard genome sequencing and annotation.</title>
        <authorList>
            <consortium name="The Broad Institute Genomics Platform"/>
            <consortium name="The Broad Institute Genome Sequencing Center for Infectious Disease"/>
            <person name="Wu L."/>
            <person name="Ma J."/>
        </authorList>
    </citation>
    <scope>NUCLEOTIDE SEQUENCE [LARGE SCALE GENOMIC DNA]</scope>
    <source>
        <strain evidence="10">CCUG 55995</strain>
    </source>
</reference>
<dbReference type="InterPro" id="IPR005467">
    <property type="entry name" value="His_kinase_dom"/>
</dbReference>
<dbReference type="PROSITE" id="PS50112">
    <property type="entry name" value="PAS"/>
    <property type="match status" value="1"/>
</dbReference>
<dbReference type="SUPFAM" id="SSF55785">
    <property type="entry name" value="PYP-like sensor domain (PAS domain)"/>
    <property type="match status" value="1"/>
</dbReference>
<dbReference type="CDD" id="cd00130">
    <property type="entry name" value="PAS"/>
    <property type="match status" value="1"/>
</dbReference>
<dbReference type="Pfam" id="PF02518">
    <property type="entry name" value="HATPase_c"/>
    <property type="match status" value="1"/>
</dbReference>
<dbReference type="SMART" id="SM00091">
    <property type="entry name" value="PAS"/>
    <property type="match status" value="1"/>
</dbReference>
<keyword evidence="9" id="KW-0547">Nucleotide-binding</keyword>
<feature type="domain" description="Histidine kinase" evidence="7">
    <location>
        <begin position="182"/>
        <end position="395"/>
    </location>
</feature>
<dbReference type="InterPro" id="IPR013656">
    <property type="entry name" value="PAS_4"/>
</dbReference>
<dbReference type="InterPro" id="IPR050351">
    <property type="entry name" value="BphY/WalK/GraS-like"/>
</dbReference>
<evidence type="ECO:0000256" key="5">
    <source>
        <dbReference type="ARBA" id="ARBA00023136"/>
    </source>
</evidence>
<dbReference type="RefSeq" id="WP_380061538.1">
    <property type="nucleotide sequence ID" value="NZ_JBHSEI010000006.1"/>
</dbReference>
<dbReference type="SUPFAM" id="SSF55874">
    <property type="entry name" value="ATPase domain of HSP90 chaperone/DNA topoisomerase II/histidine kinase"/>
    <property type="match status" value="1"/>
</dbReference>
<evidence type="ECO:0000256" key="6">
    <source>
        <dbReference type="SAM" id="Coils"/>
    </source>
</evidence>
<dbReference type="Gene3D" id="3.30.565.10">
    <property type="entry name" value="Histidine kinase-like ATPase, C-terminal domain"/>
    <property type="match status" value="1"/>
</dbReference>
<dbReference type="PROSITE" id="PS50109">
    <property type="entry name" value="HIS_KIN"/>
    <property type="match status" value="1"/>
</dbReference>
<evidence type="ECO:0000259" key="8">
    <source>
        <dbReference type="PROSITE" id="PS50112"/>
    </source>
</evidence>
<dbReference type="InterPro" id="IPR004358">
    <property type="entry name" value="Sig_transdc_His_kin-like_C"/>
</dbReference>
<dbReference type="NCBIfam" id="TIGR00229">
    <property type="entry name" value="sensory_box"/>
    <property type="match status" value="1"/>
</dbReference>
<organism evidence="9 10">
    <name type="scientific">Deinococcus hohokamensis</name>
    <dbReference type="NCBI Taxonomy" id="309883"/>
    <lineage>
        <taxon>Bacteria</taxon>
        <taxon>Thermotogati</taxon>
        <taxon>Deinococcota</taxon>
        <taxon>Deinococci</taxon>
        <taxon>Deinococcales</taxon>
        <taxon>Deinococcaceae</taxon>
        <taxon>Deinococcus</taxon>
    </lineage>
</organism>
<evidence type="ECO:0000256" key="2">
    <source>
        <dbReference type="ARBA" id="ARBA00012438"/>
    </source>
</evidence>
<proteinExistence type="predicted"/>
<dbReference type="EMBL" id="JBHSEI010000006">
    <property type="protein sequence ID" value="MFC4638529.1"/>
    <property type="molecule type" value="Genomic_DNA"/>
</dbReference>
<feature type="domain" description="PAS" evidence="8">
    <location>
        <begin position="33"/>
        <end position="103"/>
    </location>
</feature>
<evidence type="ECO:0000313" key="9">
    <source>
        <dbReference type="EMBL" id="MFC4638529.1"/>
    </source>
</evidence>
<evidence type="ECO:0000256" key="1">
    <source>
        <dbReference type="ARBA" id="ARBA00000085"/>
    </source>
</evidence>
<gene>
    <name evidence="9" type="ORF">ACFO0D_09260</name>
</gene>
<name>A0ABV9I8L1_9DEIO</name>
<accession>A0ABV9I8L1</accession>
<sequence>MSTDDVTKTHTSPHPSDAVFELRLAALEAENATLRAVQARYEAAPAALLVLNQAGRLQDINTQGCALLGQSAKGLLGRAFVRFISERSLRTYTHLLRQAASSSGAQSAEVELLRPAGAPLWVQITAKRHDTGELLLTLVDLTAHQQGQIVLLLERDALERQLNNYAQELRDLGEELDDVLQALSSEVHTAIQRGVGFLDLLHRDATEPSEAREQLFDKAQRALDQSSDLILALRGYARANRSRMRVREVDLNRVLKDVQKDLCGQMKGRTVQLISRPLPVVQGDSQALQLVLKELLSNALKFTCTRAEARIEVLVQETDDEVRLGVQDNGVGFNMRHKEQVFGMFQRLHPSGTFKGAGVGLAVVRRVCRRFGGRVWAEAQVDQGATFWIGWPKQPVVLH</sequence>
<dbReference type="PANTHER" id="PTHR42878:SF15">
    <property type="entry name" value="BACTERIOPHYTOCHROME"/>
    <property type="match status" value="1"/>
</dbReference>
<dbReference type="Gene3D" id="3.30.450.20">
    <property type="entry name" value="PAS domain"/>
    <property type="match status" value="1"/>
</dbReference>
<evidence type="ECO:0000256" key="4">
    <source>
        <dbReference type="ARBA" id="ARBA00022777"/>
    </source>
</evidence>
<keyword evidence="4" id="KW-0418">Kinase</keyword>
<keyword evidence="6" id="KW-0175">Coiled coil</keyword>
<dbReference type="InterPro" id="IPR000014">
    <property type="entry name" value="PAS"/>
</dbReference>